<accession>A0AAV2TUU2</accession>
<evidence type="ECO:0000259" key="3">
    <source>
        <dbReference type="PROSITE" id="PS51203"/>
    </source>
</evidence>
<proteinExistence type="predicted"/>
<evidence type="ECO:0000256" key="2">
    <source>
        <dbReference type="SAM" id="MobiDB-lite"/>
    </source>
</evidence>
<sequence>MNPQYDNALLGILQNEGKIEKFLDVVFGFLMRRTDFYHIMTPENKKLGFPEGVSIRMVVQTFEKYKNIFQCYEAKRREACNSSVEKKSSVVPSDCIQPGVSGDASIKTSESESKIKERKPIHDPPSPAEKDDDQPLVYQADSDCYNGAERNNYSWSQTIKDVDLKIKVPPSVKSARDLNVIVDRKRIRVYVKKDLEETLFFDRSLSWDILKDESMWTLQPKEGQLQICLDKVQERWWEAAFEGEDKINTRKIDCSRPMHELDEEAQAKIQQLMYDEQRKRQGLPTSEEQKVQDILAKAWNQEGSPFKGTPFDPSKINIASSSPGPH</sequence>
<dbReference type="Pfam" id="PF04969">
    <property type="entry name" value="CS"/>
    <property type="match status" value="1"/>
</dbReference>
<dbReference type="InterPro" id="IPR008978">
    <property type="entry name" value="HSP20-like_chaperone"/>
</dbReference>
<evidence type="ECO:0000313" key="5">
    <source>
        <dbReference type="Proteomes" id="UP001497525"/>
    </source>
</evidence>
<dbReference type="Pfam" id="PF14050">
    <property type="entry name" value="Nudc_N"/>
    <property type="match status" value="1"/>
</dbReference>
<dbReference type="PROSITE" id="PS51203">
    <property type="entry name" value="CS"/>
    <property type="match status" value="1"/>
</dbReference>
<dbReference type="PANTHER" id="PTHR12356:SF19">
    <property type="entry name" value="NUDC DOMAIN-CONTAINING PROTEIN 3"/>
    <property type="match status" value="1"/>
</dbReference>
<dbReference type="GO" id="GO:0051082">
    <property type="term" value="F:unfolded protein binding"/>
    <property type="evidence" value="ECO:0007669"/>
    <property type="project" value="TreeGrafter"/>
</dbReference>
<keyword evidence="1" id="KW-0597">Phosphoprotein</keyword>
<dbReference type="InterPro" id="IPR025934">
    <property type="entry name" value="NudC_N_dom"/>
</dbReference>
<dbReference type="Proteomes" id="UP001497525">
    <property type="component" value="Unassembled WGS sequence"/>
</dbReference>
<protein>
    <recommendedName>
        <fullName evidence="3">CS domain-containing protein</fullName>
    </recommendedName>
</protein>
<reference evidence="4" key="1">
    <citation type="submission" date="2024-06" db="EMBL/GenBank/DDBJ databases">
        <authorList>
            <person name="Liu X."/>
            <person name="Lenzi L."/>
            <person name="Haldenby T S."/>
            <person name="Uol C."/>
        </authorList>
    </citation>
    <scope>NUCLEOTIDE SEQUENCE</scope>
</reference>
<feature type="compositionally biased region" description="Basic and acidic residues" evidence="2">
    <location>
        <begin position="109"/>
        <end position="122"/>
    </location>
</feature>
<evidence type="ECO:0000256" key="1">
    <source>
        <dbReference type="ARBA" id="ARBA00022553"/>
    </source>
</evidence>
<feature type="region of interest" description="Disordered" evidence="2">
    <location>
        <begin position="101"/>
        <end position="135"/>
    </location>
</feature>
<name>A0AAV2TUU2_CALDB</name>
<feature type="region of interest" description="Disordered" evidence="2">
    <location>
        <begin position="302"/>
        <end position="326"/>
    </location>
</feature>
<dbReference type="InterPro" id="IPR037898">
    <property type="entry name" value="NudC_fam"/>
</dbReference>
<dbReference type="InterPro" id="IPR007052">
    <property type="entry name" value="CS_dom"/>
</dbReference>
<organism evidence="4 5">
    <name type="scientific">Calicophoron daubneyi</name>
    <name type="common">Rumen fluke</name>
    <name type="synonym">Paramphistomum daubneyi</name>
    <dbReference type="NCBI Taxonomy" id="300641"/>
    <lineage>
        <taxon>Eukaryota</taxon>
        <taxon>Metazoa</taxon>
        <taxon>Spiralia</taxon>
        <taxon>Lophotrochozoa</taxon>
        <taxon>Platyhelminthes</taxon>
        <taxon>Trematoda</taxon>
        <taxon>Digenea</taxon>
        <taxon>Plagiorchiida</taxon>
        <taxon>Pronocephalata</taxon>
        <taxon>Paramphistomoidea</taxon>
        <taxon>Paramphistomidae</taxon>
        <taxon>Calicophoron</taxon>
    </lineage>
</organism>
<comment type="caution">
    <text evidence="4">The sequence shown here is derived from an EMBL/GenBank/DDBJ whole genome shotgun (WGS) entry which is preliminary data.</text>
</comment>
<dbReference type="EMBL" id="CAXLJL010000711">
    <property type="protein sequence ID" value="CAL5140388.1"/>
    <property type="molecule type" value="Genomic_DNA"/>
</dbReference>
<dbReference type="GO" id="GO:0006457">
    <property type="term" value="P:protein folding"/>
    <property type="evidence" value="ECO:0007669"/>
    <property type="project" value="TreeGrafter"/>
</dbReference>
<dbReference type="Gene3D" id="2.60.40.790">
    <property type="match status" value="1"/>
</dbReference>
<feature type="compositionally biased region" description="Polar residues" evidence="2">
    <location>
        <begin position="317"/>
        <end position="326"/>
    </location>
</feature>
<evidence type="ECO:0000313" key="4">
    <source>
        <dbReference type="EMBL" id="CAL5140388.1"/>
    </source>
</evidence>
<dbReference type="GO" id="GO:0005737">
    <property type="term" value="C:cytoplasm"/>
    <property type="evidence" value="ECO:0007669"/>
    <property type="project" value="TreeGrafter"/>
</dbReference>
<dbReference type="AlphaFoldDB" id="A0AAV2TUU2"/>
<dbReference type="CDD" id="cd06467">
    <property type="entry name" value="p23_NUDC_like"/>
    <property type="match status" value="1"/>
</dbReference>
<dbReference type="SUPFAM" id="SSF49764">
    <property type="entry name" value="HSP20-like chaperones"/>
    <property type="match status" value="1"/>
</dbReference>
<feature type="domain" description="CS" evidence="3">
    <location>
        <begin position="148"/>
        <end position="241"/>
    </location>
</feature>
<gene>
    <name evidence="4" type="ORF">CDAUBV1_LOCUS15712</name>
</gene>
<dbReference type="PANTHER" id="PTHR12356">
    <property type="entry name" value="NUCLEAR MOVEMENT PROTEIN NUDC"/>
    <property type="match status" value="1"/>
</dbReference>